<dbReference type="PANTHER" id="PTHR30466:SF11">
    <property type="entry name" value="FLAVIN-DEPENDENT MONOOXYGENASE, REDUCTASE SUBUNIT HSAB"/>
    <property type="match status" value="1"/>
</dbReference>
<dbReference type="EMBL" id="FQYO01000001">
    <property type="protein sequence ID" value="SHI33112.1"/>
    <property type="molecule type" value="Genomic_DNA"/>
</dbReference>
<feature type="domain" description="Flavin reductase like" evidence="3">
    <location>
        <begin position="17"/>
        <end position="157"/>
    </location>
</feature>
<dbReference type="Gene3D" id="2.30.110.10">
    <property type="entry name" value="Electron Transport, Fmn-binding Protein, Chain A"/>
    <property type="match status" value="1"/>
</dbReference>
<dbReference type="SMART" id="SM00903">
    <property type="entry name" value="Flavin_Reduct"/>
    <property type="match status" value="1"/>
</dbReference>
<evidence type="ECO:0000256" key="1">
    <source>
        <dbReference type="ARBA" id="ARBA00008898"/>
    </source>
</evidence>
<accession>A0A1M6A9H7</accession>
<proteinExistence type="inferred from homology"/>
<protein>
    <submittedName>
        <fullName evidence="4">NADH-FMN oxidoreductase RutF, flavin reductase (DIM6/NTAB) family</fullName>
    </submittedName>
</protein>
<keyword evidence="2" id="KW-0560">Oxidoreductase</keyword>
<reference evidence="4 5" key="1">
    <citation type="submission" date="2016-11" db="EMBL/GenBank/DDBJ databases">
        <authorList>
            <person name="Jaros S."/>
            <person name="Januszkiewicz K."/>
            <person name="Wedrychowicz H."/>
        </authorList>
    </citation>
    <scope>NUCLEOTIDE SEQUENCE [LARGE SCALE GENOMIC DNA]</scope>
    <source>
        <strain evidence="4 5">DSM 100565</strain>
    </source>
</reference>
<dbReference type="STRING" id="1447782.SAMN05444417_0309"/>
<organism evidence="4 5">
    <name type="scientific">Wenxinia saemankumensis</name>
    <dbReference type="NCBI Taxonomy" id="1447782"/>
    <lineage>
        <taxon>Bacteria</taxon>
        <taxon>Pseudomonadati</taxon>
        <taxon>Pseudomonadota</taxon>
        <taxon>Alphaproteobacteria</taxon>
        <taxon>Rhodobacterales</taxon>
        <taxon>Roseobacteraceae</taxon>
        <taxon>Wenxinia</taxon>
    </lineage>
</organism>
<keyword evidence="5" id="KW-1185">Reference proteome</keyword>
<comment type="similarity">
    <text evidence="1">Belongs to the non-flavoprotein flavin reductase family.</text>
</comment>
<dbReference type="Proteomes" id="UP000184292">
    <property type="component" value="Unassembled WGS sequence"/>
</dbReference>
<evidence type="ECO:0000313" key="4">
    <source>
        <dbReference type="EMBL" id="SHI33112.1"/>
    </source>
</evidence>
<evidence type="ECO:0000259" key="3">
    <source>
        <dbReference type="SMART" id="SM00903"/>
    </source>
</evidence>
<dbReference type="InterPro" id="IPR012349">
    <property type="entry name" value="Split_barrel_FMN-bd"/>
</dbReference>
<dbReference type="GO" id="GO:0042602">
    <property type="term" value="F:riboflavin reductase (NADPH) activity"/>
    <property type="evidence" value="ECO:0007669"/>
    <property type="project" value="TreeGrafter"/>
</dbReference>
<dbReference type="PANTHER" id="PTHR30466">
    <property type="entry name" value="FLAVIN REDUCTASE"/>
    <property type="match status" value="1"/>
</dbReference>
<dbReference type="InterPro" id="IPR002563">
    <property type="entry name" value="Flavin_Rdtase-like_dom"/>
</dbReference>
<sequence>MTRFDPATDPRAFRGALGAFATGVCIVTTRSPEGAPVGITANSFASVSLDPPLVLWSPARASSRFELFAAAPRFAIHVLRHDQHPLSTAFTRDADPGIDWDEGIDGLPLLPEALAVFEAVAEARHPAGDHDIVVGRVIAARLERGQPLVFQHGAYGTFAALEGGSPPEG</sequence>
<dbReference type="AlphaFoldDB" id="A0A1M6A9H7"/>
<dbReference type="InterPro" id="IPR050268">
    <property type="entry name" value="NADH-dep_flavin_reductase"/>
</dbReference>
<dbReference type="RefSeq" id="WP_073325909.1">
    <property type="nucleotide sequence ID" value="NZ_FQYO01000001.1"/>
</dbReference>
<evidence type="ECO:0000256" key="2">
    <source>
        <dbReference type="ARBA" id="ARBA00023002"/>
    </source>
</evidence>
<dbReference type="OrthoDB" id="9792858at2"/>
<dbReference type="Pfam" id="PF01613">
    <property type="entry name" value="Flavin_Reduct"/>
    <property type="match status" value="1"/>
</dbReference>
<dbReference type="GO" id="GO:0010181">
    <property type="term" value="F:FMN binding"/>
    <property type="evidence" value="ECO:0007669"/>
    <property type="project" value="InterPro"/>
</dbReference>
<dbReference type="SUPFAM" id="SSF50475">
    <property type="entry name" value="FMN-binding split barrel"/>
    <property type="match status" value="1"/>
</dbReference>
<name>A0A1M6A9H7_9RHOB</name>
<gene>
    <name evidence="4" type="ORF">SAMN05444417_0309</name>
</gene>
<evidence type="ECO:0000313" key="5">
    <source>
        <dbReference type="Proteomes" id="UP000184292"/>
    </source>
</evidence>